<organism evidence="2 3">
    <name type="scientific">Madurella mycetomatis</name>
    <dbReference type="NCBI Taxonomy" id="100816"/>
    <lineage>
        <taxon>Eukaryota</taxon>
        <taxon>Fungi</taxon>
        <taxon>Dikarya</taxon>
        <taxon>Ascomycota</taxon>
        <taxon>Pezizomycotina</taxon>
        <taxon>Sordariomycetes</taxon>
        <taxon>Sordariomycetidae</taxon>
        <taxon>Sordariales</taxon>
        <taxon>Sordariales incertae sedis</taxon>
        <taxon>Madurella</taxon>
    </lineage>
</organism>
<evidence type="ECO:0000313" key="3">
    <source>
        <dbReference type="Proteomes" id="UP000078237"/>
    </source>
</evidence>
<evidence type="ECO:0000313" key="2">
    <source>
        <dbReference type="EMBL" id="KXX75321.1"/>
    </source>
</evidence>
<evidence type="ECO:0000259" key="1">
    <source>
        <dbReference type="PROSITE" id="PS50181"/>
    </source>
</evidence>
<dbReference type="InterPro" id="IPR036047">
    <property type="entry name" value="F-box-like_dom_sf"/>
</dbReference>
<dbReference type="VEuPathDB" id="FungiDB:MMYC01_206770"/>
<gene>
    <name evidence="2" type="ORF">MMYC01_206770</name>
</gene>
<dbReference type="OrthoDB" id="1259151at2759"/>
<accession>A0A175VVX4</accession>
<feature type="domain" description="F-box" evidence="1">
    <location>
        <begin position="1"/>
        <end position="47"/>
    </location>
</feature>
<dbReference type="AlphaFoldDB" id="A0A175VVX4"/>
<comment type="caution">
    <text evidence="2">The sequence shown here is derived from an EMBL/GenBank/DDBJ whole genome shotgun (WGS) entry which is preliminary data.</text>
</comment>
<keyword evidence="3" id="KW-1185">Reference proteome</keyword>
<dbReference type="Proteomes" id="UP000078237">
    <property type="component" value="Unassembled WGS sequence"/>
</dbReference>
<dbReference type="Pfam" id="PF12937">
    <property type="entry name" value="F-box-like"/>
    <property type="match status" value="1"/>
</dbReference>
<protein>
    <submittedName>
        <fullName evidence="2">EID1-like F-box protein 1</fullName>
    </submittedName>
</protein>
<dbReference type="PROSITE" id="PS50181">
    <property type="entry name" value="FBOX"/>
    <property type="match status" value="1"/>
</dbReference>
<proteinExistence type="predicted"/>
<dbReference type="EMBL" id="LCTW02000278">
    <property type="protein sequence ID" value="KXX75321.1"/>
    <property type="molecule type" value="Genomic_DNA"/>
</dbReference>
<dbReference type="SUPFAM" id="SSF81383">
    <property type="entry name" value="F-box domain"/>
    <property type="match status" value="1"/>
</dbReference>
<dbReference type="InterPro" id="IPR001810">
    <property type="entry name" value="F-box_dom"/>
</dbReference>
<name>A0A175VVX4_9PEZI</name>
<dbReference type="Gene3D" id="1.20.1280.50">
    <property type="match status" value="1"/>
</dbReference>
<reference evidence="2 3" key="1">
    <citation type="journal article" date="2016" name="Genome Announc.">
        <title>Genome Sequence of Madurella mycetomatis mm55, Isolated from a Human Mycetoma Case in Sudan.</title>
        <authorList>
            <person name="Smit S."/>
            <person name="Derks M.F."/>
            <person name="Bervoets S."/>
            <person name="Fahal A."/>
            <person name="van Leeuwen W."/>
            <person name="van Belkum A."/>
            <person name="van de Sande W.W."/>
        </authorList>
    </citation>
    <scope>NUCLEOTIDE SEQUENCE [LARGE SCALE GENOMIC DNA]</scope>
    <source>
        <strain evidence="3">mm55</strain>
    </source>
</reference>
<sequence length="645" mass="71818">MQKLGDLPDDILLIIFASLETTRDLRALALSCRRLHHLVRDEGWRAFVKTRFPSLSVPSPATGGHTWQQLAESLTWQSRCWDRRSLQFQALLPHTGSRRDGQLSGGSRGLFQSVVDVHFDPSTQQELVVWGAGEDIVGRYRQRRGHVQVSETSWHQFSGKELGLSVGYDDVKALKIVRHGSDRAIITGRHNGQLSLLSAEPGRFGERIAWFGCPSTAASETGSASQQTQEQQTINSVDIFQNDTQTLVAAATQSAVKVYGLPEEDTAEVAPLETYDLKCGIIASNSARLCRAKWMEQGQSLALALTGCSDPLRYIALTPSGWTHHAAAKNAELERQFDIKFDRTICPNSLEPVHRHAVARGGTSLLLSSWRDGTYLRTPSPFDAVYQDNVDPWTDAETLMAYGTERFVAGGGQGVAVKIFDFRWTKAYYHTSGLPCLSKAPFPRPHQPFLKPPTSVPEGRAICDHTRGLPCHWHRLSRRIYYRPNTKYFLSKSLRAFSNSSIWSLAKASDISPNFYIGITGGVIEASLEPCPDTYPPDTPTADPNFGFEDWRAAVAPESGYKTRPLVPSMMEIGDGYAFKGNDRSILLPNLLTYYGPREWTKSCNLRKHHRLDNGYHHESDFLSGVSSARLANYVPPGLWSDGMH</sequence>